<dbReference type="EMBL" id="GBRH01231043">
    <property type="protein sequence ID" value="JAD66852.1"/>
    <property type="molecule type" value="Transcribed_RNA"/>
</dbReference>
<proteinExistence type="predicted"/>
<dbReference type="AlphaFoldDB" id="A0A0A9C5Q5"/>
<protein>
    <submittedName>
        <fullName evidence="1">Uncharacterized protein</fullName>
    </submittedName>
</protein>
<organism evidence="1">
    <name type="scientific">Arundo donax</name>
    <name type="common">Giant reed</name>
    <name type="synonym">Donax arundinaceus</name>
    <dbReference type="NCBI Taxonomy" id="35708"/>
    <lineage>
        <taxon>Eukaryota</taxon>
        <taxon>Viridiplantae</taxon>
        <taxon>Streptophyta</taxon>
        <taxon>Embryophyta</taxon>
        <taxon>Tracheophyta</taxon>
        <taxon>Spermatophyta</taxon>
        <taxon>Magnoliopsida</taxon>
        <taxon>Liliopsida</taxon>
        <taxon>Poales</taxon>
        <taxon>Poaceae</taxon>
        <taxon>PACMAD clade</taxon>
        <taxon>Arundinoideae</taxon>
        <taxon>Arundineae</taxon>
        <taxon>Arundo</taxon>
    </lineage>
</organism>
<name>A0A0A9C5Q5_ARUDO</name>
<evidence type="ECO:0000313" key="1">
    <source>
        <dbReference type="EMBL" id="JAD66852.1"/>
    </source>
</evidence>
<sequence length="36" mass="3960">MGLASTKGTIQGILLISAGVQEPSYMHQFRKAPYKH</sequence>
<reference evidence="1" key="1">
    <citation type="submission" date="2014-09" db="EMBL/GenBank/DDBJ databases">
        <authorList>
            <person name="Magalhaes I.L.F."/>
            <person name="Oliveira U."/>
            <person name="Santos F.R."/>
            <person name="Vidigal T.H.D.A."/>
            <person name="Brescovit A.D."/>
            <person name="Santos A.J."/>
        </authorList>
    </citation>
    <scope>NUCLEOTIDE SEQUENCE</scope>
    <source>
        <tissue evidence="1">Shoot tissue taken approximately 20 cm above the soil surface</tissue>
    </source>
</reference>
<accession>A0A0A9C5Q5</accession>
<reference evidence="1" key="2">
    <citation type="journal article" date="2015" name="Data Brief">
        <title>Shoot transcriptome of the giant reed, Arundo donax.</title>
        <authorList>
            <person name="Barrero R.A."/>
            <person name="Guerrero F.D."/>
            <person name="Moolhuijzen P."/>
            <person name="Goolsby J.A."/>
            <person name="Tidwell J."/>
            <person name="Bellgard S.E."/>
            <person name="Bellgard M.I."/>
        </authorList>
    </citation>
    <scope>NUCLEOTIDE SEQUENCE</scope>
    <source>
        <tissue evidence="1">Shoot tissue taken approximately 20 cm above the soil surface</tissue>
    </source>
</reference>